<dbReference type="RefSeq" id="WP_225236835.1">
    <property type="nucleotide sequence ID" value="NZ_JAHYBX010000001.1"/>
</dbReference>
<reference evidence="4 5" key="1">
    <citation type="submission" date="2021-07" db="EMBL/GenBank/DDBJ databases">
        <title>Characterization of Violacein-producing bacteria and related species.</title>
        <authorList>
            <person name="Wilson H.S."/>
            <person name="De Leon M.E."/>
        </authorList>
    </citation>
    <scope>NUCLEOTIDE SEQUENCE [LARGE SCALE GENOMIC DNA]</scope>
    <source>
        <strain evidence="4 5">HSC-2F05</strain>
    </source>
</reference>
<sequence length="140" mass="15368">MHSVEGFDILLVEPNNLLRRTVALTLRSLGTAEVTEAATYQTGHQMSSRRRFDAAVIAVEWPLPEDGYRGLTLIQQIRSGGCACAASMPIAVLVESCNTELLQVLGACGISRILIKPFRVRDVIDTVEKMKAQWDKTVPA</sequence>
<protein>
    <submittedName>
        <fullName evidence="4">Response regulator</fullName>
    </submittedName>
</protein>
<dbReference type="PANTHER" id="PTHR44591">
    <property type="entry name" value="STRESS RESPONSE REGULATOR PROTEIN 1"/>
    <property type="match status" value="1"/>
</dbReference>
<dbReference type="SMART" id="SM00448">
    <property type="entry name" value="REC"/>
    <property type="match status" value="1"/>
</dbReference>
<dbReference type="PROSITE" id="PS50110">
    <property type="entry name" value="RESPONSE_REGULATORY"/>
    <property type="match status" value="1"/>
</dbReference>
<evidence type="ECO:0000256" key="2">
    <source>
        <dbReference type="PROSITE-ProRule" id="PRU00169"/>
    </source>
</evidence>
<dbReference type="SUPFAM" id="SSF52172">
    <property type="entry name" value="CheY-like"/>
    <property type="match status" value="1"/>
</dbReference>
<keyword evidence="5" id="KW-1185">Reference proteome</keyword>
<feature type="domain" description="Response regulatory" evidence="3">
    <location>
        <begin position="8"/>
        <end position="131"/>
    </location>
</feature>
<dbReference type="InterPro" id="IPR011006">
    <property type="entry name" value="CheY-like_superfamily"/>
</dbReference>
<dbReference type="InterPro" id="IPR050595">
    <property type="entry name" value="Bact_response_regulator"/>
</dbReference>
<name>A0ABS7Y3W1_9BURK</name>
<evidence type="ECO:0000259" key="3">
    <source>
        <dbReference type="PROSITE" id="PS50110"/>
    </source>
</evidence>
<comment type="caution">
    <text evidence="2">Lacks conserved residue(s) required for the propagation of feature annotation.</text>
</comment>
<dbReference type="Proteomes" id="UP001198602">
    <property type="component" value="Unassembled WGS sequence"/>
</dbReference>
<proteinExistence type="predicted"/>
<organism evidence="4 5">
    <name type="scientific">Massilia hydrophila</name>
    <dbReference type="NCBI Taxonomy" id="3044279"/>
    <lineage>
        <taxon>Bacteria</taxon>
        <taxon>Pseudomonadati</taxon>
        <taxon>Pseudomonadota</taxon>
        <taxon>Betaproteobacteria</taxon>
        <taxon>Burkholderiales</taxon>
        <taxon>Oxalobacteraceae</taxon>
        <taxon>Telluria group</taxon>
        <taxon>Massilia</taxon>
    </lineage>
</organism>
<evidence type="ECO:0000313" key="4">
    <source>
        <dbReference type="EMBL" id="MCA1854354.1"/>
    </source>
</evidence>
<gene>
    <name evidence="4" type="ORF">LE190_00225</name>
</gene>
<dbReference type="EMBL" id="JAHYBX010000001">
    <property type="protein sequence ID" value="MCA1854354.1"/>
    <property type="molecule type" value="Genomic_DNA"/>
</dbReference>
<dbReference type="Pfam" id="PF00072">
    <property type="entry name" value="Response_reg"/>
    <property type="match status" value="1"/>
</dbReference>
<comment type="caution">
    <text evidence="4">The sequence shown here is derived from an EMBL/GenBank/DDBJ whole genome shotgun (WGS) entry which is preliminary data.</text>
</comment>
<evidence type="ECO:0000313" key="5">
    <source>
        <dbReference type="Proteomes" id="UP001198602"/>
    </source>
</evidence>
<accession>A0ABS7Y3W1</accession>
<dbReference type="PANTHER" id="PTHR44591:SF3">
    <property type="entry name" value="RESPONSE REGULATORY DOMAIN-CONTAINING PROTEIN"/>
    <property type="match status" value="1"/>
</dbReference>
<dbReference type="Gene3D" id="3.40.50.2300">
    <property type="match status" value="1"/>
</dbReference>
<dbReference type="InterPro" id="IPR001789">
    <property type="entry name" value="Sig_transdc_resp-reg_receiver"/>
</dbReference>
<keyword evidence="1" id="KW-0597">Phosphoprotein</keyword>
<evidence type="ECO:0000256" key="1">
    <source>
        <dbReference type="ARBA" id="ARBA00022553"/>
    </source>
</evidence>